<evidence type="ECO:0000256" key="1">
    <source>
        <dbReference type="ARBA" id="ARBA00022603"/>
    </source>
</evidence>
<dbReference type="PANTHER" id="PTHR10108:SF1141">
    <property type="entry name" value="METHYLTRANSFERASE PMT24-RELATED"/>
    <property type="match status" value="1"/>
</dbReference>
<feature type="compositionally biased region" description="Polar residues" evidence="5">
    <location>
        <begin position="167"/>
        <end position="181"/>
    </location>
</feature>
<evidence type="ECO:0000313" key="7">
    <source>
        <dbReference type="Proteomes" id="UP000806378"/>
    </source>
</evidence>
<feature type="compositionally biased region" description="Basic and acidic residues" evidence="5">
    <location>
        <begin position="146"/>
        <end position="165"/>
    </location>
</feature>
<name>A0A8T0CLR8_CORYI</name>
<gene>
    <name evidence="6" type="ORF">BT93_L2681</name>
</gene>
<dbReference type="Pfam" id="PF03141">
    <property type="entry name" value="Methyltransf_29"/>
    <property type="match status" value="1"/>
</dbReference>
<feature type="region of interest" description="Disordered" evidence="5">
    <location>
        <begin position="54"/>
        <end position="203"/>
    </location>
</feature>
<evidence type="ECO:0000256" key="4">
    <source>
        <dbReference type="RuleBase" id="RU366043"/>
    </source>
</evidence>
<keyword evidence="4" id="KW-0735">Signal-anchor</keyword>
<dbReference type="PANTHER" id="PTHR10108">
    <property type="entry name" value="SAM-DEPENDENT METHYLTRANSFERASE"/>
    <property type="match status" value="1"/>
</dbReference>
<keyword evidence="4" id="KW-1133">Transmembrane helix</keyword>
<comment type="similarity">
    <text evidence="4">Belongs to the methyltransferase superfamily.</text>
</comment>
<keyword evidence="1 4" id="KW-0489">Methyltransferase</keyword>
<dbReference type="GO" id="GO:0005768">
    <property type="term" value="C:endosome"/>
    <property type="evidence" value="ECO:0007669"/>
    <property type="project" value="TreeGrafter"/>
</dbReference>
<feature type="region of interest" description="Disordered" evidence="5">
    <location>
        <begin position="217"/>
        <end position="236"/>
    </location>
</feature>
<feature type="compositionally biased region" description="Polar residues" evidence="5">
    <location>
        <begin position="88"/>
        <end position="108"/>
    </location>
</feature>
<dbReference type="EMBL" id="MU090549">
    <property type="protein sequence ID" value="KAF7847732.1"/>
    <property type="molecule type" value="Genomic_DNA"/>
</dbReference>
<evidence type="ECO:0000256" key="2">
    <source>
        <dbReference type="ARBA" id="ARBA00022679"/>
    </source>
</evidence>
<feature type="compositionally biased region" description="Polar residues" evidence="5">
    <location>
        <begin position="253"/>
        <end position="270"/>
    </location>
</feature>
<feature type="region of interest" description="Disordered" evidence="5">
    <location>
        <begin position="253"/>
        <end position="274"/>
    </location>
</feature>
<evidence type="ECO:0000313" key="6">
    <source>
        <dbReference type="EMBL" id="KAF7847732.1"/>
    </source>
</evidence>
<keyword evidence="2 4" id="KW-0808">Transferase</keyword>
<dbReference type="EC" id="2.1.1.-" evidence="4"/>
<dbReference type="GO" id="GO:0008168">
    <property type="term" value="F:methyltransferase activity"/>
    <property type="evidence" value="ECO:0007669"/>
    <property type="project" value="UniProtKB-UniRule"/>
</dbReference>
<evidence type="ECO:0000256" key="5">
    <source>
        <dbReference type="SAM" id="MobiDB-lite"/>
    </source>
</evidence>
<feature type="compositionally biased region" description="Polar residues" evidence="5">
    <location>
        <begin position="54"/>
        <end position="79"/>
    </location>
</feature>
<keyword evidence="4" id="KW-0472">Membrane</keyword>
<proteinExistence type="inferred from homology"/>
<feature type="compositionally biased region" description="Polar residues" evidence="5">
    <location>
        <begin position="116"/>
        <end position="128"/>
    </location>
</feature>
<dbReference type="OrthoDB" id="1746675at2759"/>
<dbReference type="GO" id="GO:0005802">
    <property type="term" value="C:trans-Golgi network"/>
    <property type="evidence" value="ECO:0007669"/>
    <property type="project" value="TreeGrafter"/>
</dbReference>
<evidence type="ECO:0000256" key="3">
    <source>
        <dbReference type="ARBA" id="ARBA00023180"/>
    </source>
</evidence>
<dbReference type="Gramene" id="rna-gnl|WGS:JABURB|Cocit.L2681.1">
    <property type="protein sequence ID" value="cds-KAF7847732.1"/>
    <property type="gene ID" value="gene-BT93_L2681"/>
</dbReference>
<reference evidence="6" key="1">
    <citation type="submission" date="2020-05" db="EMBL/GenBank/DDBJ databases">
        <title>WGS assembly of Corymbia citriodora subspecies variegata.</title>
        <authorList>
            <person name="Barry K."/>
            <person name="Hundley H."/>
            <person name="Shu S."/>
            <person name="Jenkins J."/>
            <person name="Grimwood J."/>
            <person name="Baten A."/>
        </authorList>
    </citation>
    <scope>NUCLEOTIDE SEQUENCE</scope>
    <source>
        <strain evidence="6">CV2-018</strain>
    </source>
</reference>
<dbReference type="GO" id="GO:0016020">
    <property type="term" value="C:membrane"/>
    <property type="evidence" value="ECO:0007669"/>
    <property type="project" value="UniProtKB-SubCell"/>
</dbReference>
<feature type="compositionally biased region" description="Basic and acidic residues" evidence="5">
    <location>
        <begin position="184"/>
        <end position="195"/>
    </location>
</feature>
<keyword evidence="7" id="KW-1185">Reference proteome</keyword>
<dbReference type="AlphaFoldDB" id="A0A8T0CLR8"/>
<keyword evidence="3 4" id="KW-0325">Glycoprotein</keyword>
<protein>
    <recommendedName>
        <fullName evidence="4">Methyltransferase</fullName>
        <ecNumber evidence="4">2.1.1.-</ecNumber>
    </recommendedName>
</protein>
<dbReference type="GO" id="GO:0032259">
    <property type="term" value="P:methylation"/>
    <property type="evidence" value="ECO:0007669"/>
    <property type="project" value="UniProtKB-KW"/>
</dbReference>
<comment type="subcellular location">
    <subcellularLocation>
        <location evidence="4">Membrane</location>
        <topology evidence="4">Single-pass type II membrane protein</topology>
    </subcellularLocation>
</comment>
<dbReference type="Proteomes" id="UP000806378">
    <property type="component" value="Unassembled WGS sequence"/>
</dbReference>
<comment type="caution">
    <text evidence="6">The sequence shown here is derived from an EMBL/GenBank/DDBJ whole genome shotgun (WGS) entry which is preliminary data.</text>
</comment>
<accession>A0A8T0CLR8</accession>
<feature type="compositionally biased region" description="Basic and acidic residues" evidence="5">
    <location>
        <begin position="129"/>
        <end position="139"/>
    </location>
</feature>
<feature type="transmembrane region" description="Helical" evidence="4">
    <location>
        <begin position="21"/>
        <end position="38"/>
    </location>
</feature>
<keyword evidence="4" id="KW-0812">Transmembrane</keyword>
<dbReference type="InterPro" id="IPR004159">
    <property type="entry name" value="Put_SAM_MeTrfase"/>
</dbReference>
<sequence length="407" mass="45285">MASGNFSLFDVRKSSNHCSRLAVIVFVAFSLSAIWIFLPSSSTFPVQSPDLLHQENNNLGQKGTDGSSGNTQIQSQDVVNNDKRTVETESGNTVQQTKADSANTVGTNQEEKIPEESTNMQTSSGNTPDKSDIESKFGDEMEDIQESNHPKSIETGEKPNVEIRNTDGGQNDGEQTMASEGSDSDEKLNSSKENDSGMDDSAKILNGQDSLEEVKQKEKEVNQNGQRVQEDQDKNFERHVADNNLETQEMLQESNDQLDSSNKVTAPQDSMSKEQNDYVWRVCNTTAGPDYIPCLDNVYAVRRLPTTIHYEHRERHCPDNAPTCLVPLPAGYRKPIQWPISRDKIWFYNVPHTELAKVKGGQNWVKVAGEYLIFPGGGTQFVHGAIPYIDRIEAVSFYTLSIGFLLP</sequence>
<organism evidence="6 7">
    <name type="scientific">Corymbia citriodora subsp. variegata</name>
    <dbReference type="NCBI Taxonomy" id="360336"/>
    <lineage>
        <taxon>Eukaryota</taxon>
        <taxon>Viridiplantae</taxon>
        <taxon>Streptophyta</taxon>
        <taxon>Embryophyta</taxon>
        <taxon>Tracheophyta</taxon>
        <taxon>Spermatophyta</taxon>
        <taxon>Magnoliopsida</taxon>
        <taxon>eudicotyledons</taxon>
        <taxon>Gunneridae</taxon>
        <taxon>Pentapetalae</taxon>
        <taxon>rosids</taxon>
        <taxon>malvids</taxon>
        <taxon>Myrtales</taxon>
        <taxon>Myrtaceae</taxon>
        <taxon>Myrtoideae</taxon>
        <taxon>Eucalypteae</taxon>
        <taxon>Corymbia</taxon>
    </lineage>
</organism>